<gene>
    <name evidence="1" type="ORF">ACFPMF_16185</name>
</gene>
<sequence length="168" mass="19549">MAIIISILALLATFYQLHLQRMHNEKSLKPLGQIDLPDYKKQVAVHIRNNGLGPLIIDRLTFVKDGQQYSSIDDCLHLDLKSYMRMAVSDTMKRVVLPNTHLVVFETQFEDHENEIEIDQARKQLASITLKVEGRDIYDNKIMLERDLQWFARNIQEKAIEQKFTPGN</sequence>
<evidence type="ECO:0000313" key="2">
    <source>
        <dbReference type="Proteomes" id="UP001596106"/>
    </source>
</evidence>
<organism evidence="1 2">
    <name type="scientific">Larkinella bovis</name>
    <dbReference type="NCBI Taxonomy" id="683041"/>
    <lineage>
        <taxon>Bacteria</taxon>
        <taxon>Pseudomonadati</taxon>
        <taxon>Bacteroidota</taxon>
        <taxon>Cytophagia</taxon>
        <taxon>Cytophagales</taxon>
        <taxon>Spirosomataceae</taxon>
        <taxon>Larkinella</taxon>
    </lineage>
</organism>
<dbReference type="RefSeq" id="WP_379846988.1">
    <property type="nucleotide sequence ID" value="NZ_JBHSMA010000004.1"/>
</dbReference>
<accession>A0ABW0IC52</accession>
<keyword evidence="2" id="KW-1185">Reference proteome</keyword>
<proteinExistence type="predicted"/>
<evidence type="ECO:0000313" key="1">
    <source>
        <dbReference type="EMBL" id="MFC5410859.1"/>
    </source>
</evidence>
<comment type="caution">
    <text evidence="1">The sequence shown here is derived from an EMBL/GenBank/DDBJ whole genome shotgun (WGS) entry which is preliminary data.</text>
</comment>
<evidence type="ECO:0008006" key="3">
    <source>
        <dbReference type="Google" id="ProtNLM"/>
    </source>
</evidence>
<name>A0ABW0IC52_9BACT</name>
<dbReference type="Proteomes" id="UP001596106">
    <property type="component" value="Unassembled WGS sequence"/>
</dbReference>
<dbReference type="EMBL" id="JBHSMA010000004">
    <property type="protein sequence ID" value="MFC5410859.1"/>
    <property type="molecule type" value="Genomic_DNA"/>
</dbReference>
<protein>
    <recommendedName>
        <fullName evidence="3">DUF2726 domain-containing protein</fullName>
    </recommendedName>
</protein>
<reference evidence="2" key="1">
    <citation type="journal article" date="2019" name="Int. J. Syst. Evol. Microbiol.">
        <title>The Global Catalogue of Microorganisms (GCM) 10K type strain sequencing project: providing services to taxonomists for standard genome sequencing and annotation.</title>
        <authorList>
            <consortium name="The Broad Institute Genomics Platform"/>
            <consortium name="The Broad Institute Genome Sequencing Center for Infectious Disease"/>
            <person name="Wu L."/>
            <person name="Ma J."/>
        </authorList>
    </citation>
    <scope>NUCLEOTIDE SEQUENCE [LARGE SCALE GENOMIC DNA]</scope>
    <source>
        <strain evidence="2">CCUG 55250</strain>
    </source>
</reference>